<dbReference type="Gene3D" id="1.20.120.450">
    <property type="entry name" value="dinb family like domain"/>
    <property type="match status" value="1"/>
</dbReference>
<evidence type="ECO:0000259" key="1">
    <source>
        <dbReference type="Pfam" id="PF12867"/>
    </source>
</evidence>
<dbReference type="SUPFAM" id="SSF109854">
    <property type="entry name" value="DinB/YfiT-like putative metalloenzymes"/>
    <property type="match status" value="1"/>
</dbReference>
<name>A0A942T7U5_9BACI</name>
<dbReference type="EMBL" id="JAGYPE020000057">
    <property type="protein sequence ID" value="MCH6268468.1"/>
    <property type="molecule type" value="Genomic_DNA"/>
</dbReference>
<dbReference type="Proteomes" id="UP000677265">
    <property type="component" value="Unassembled WGS sequence"/>
</dbReference>
<accession>A0A942T7U5</accession>
<sequence length="174" mass="19624">MLQRPNNNEFPDYYVPYVQLVPEGDLLQVLKESLEKVVSLFEGISEEDAQFRYEPGKWRMKEVLGHMADTERIMSYRLLRVGRGDKTPLAGFDENDYVAGAQMGELPLKSILADFIAVRKATITLIENIPESAWTNVGNANGTEVTTRAIAYIIAGHAIHHLSIVTDRYLTNLK</sequence>
<dbReference type="EMBL" id="JAGYPE010000007">
    <property type="protein sequence ID" value="MBS4186656.1"/>
    <property type="molecule type" value="Genomic_DNA"/>
</dbReference>
<evidence type="ECO:0000313" key="3">
    <source>
        <dbReference type="EMBL" id="MCH6268468.1"/>
    </source>
</evidence>
<proteinExistence type="predicted"/>
<feature type="domain" description="DinB-like" evidence="1">
    <location>
        <begin position="31"/>
        <end position="164"/>
    </location>
</feature>
<dbReference type="RefSeq" id="WP_213146445.1">
    <property type="nucleotide sequence ID" value="NZ_JAGYPE020000057.1"/>
</dbReference>
<dbReference type="InterPro" id="IPR034660">
    <property type="entry name" value="DinB/YfiT-like"/>
</dbReference>
<gene>
    <name evidence="3" type="ORF">KHB02_023325</name>
    <name evidence="2" type="ORF">KHB02_35405</name>
</gene>
<organism evidence="2">
    <name type="scientific">Neobacillus citreus</name>
    <dbReference type="NCBI Taxonomy" id="2833578"/>
    <lineage>
        <taxon>Bacteria</taxon>
        <taxon>Bacillati</taxon>
        <taxon>Bacillota</taxon>
        <taxon>Bacilli</taxon>
        <taxon>Bacillales</taxon>
        <taxon>Bacillaceae</taxon>
        <taxon>Neobacillus</taxon>
    </lineage>
</organism>
<dbReference type="Pfam" id="PF12867">
    <property type="entry name" value="DinB_2"/>
    <property type="match status" value="1"/>
</dbReference>
<comment type="caution">
    <text evidence="2">The sequence shown here is derived from an EMBL/GenBank/DDBJ whole genome shotgun (WGS) entry which is preliminary data.</text>
</comment>
<protein>
    <submittedName>
        <fullName evidence="2">DinB family protein</fullName>
    </submittedName>
</protein>
<evidence type="ECO:0000313" key="4">
    <source>
        <dbReference type="Proteomes" id="UP000677265"/>
    </source>
</evidence>
<dbReference type="InterPro" id="IPR024775">
    <property type="entry name" value="DinB-like"/>
</dbReference>
<evidence type="ECO:0000313" key="2">
    <source>
        <dbReference type="EMBL" id="MBS4186656.1"/>
    </source>
</evidence>
<dbReference type="AlphaFoldDB" id="A0A942T7U5"/>
<reference evidence="2" key="1">
    <citation type="submission" date="2021-05" db="EMBL/GenBank/DDBJ databases">
        <title>Novel Bacillus species.</title>
        <authorList>
            <person name="Liu G."/>
        </authorList>
    </citation>
    <scope>NUCLEOTIDE SEQUENCE</scope>
    <source>
        <strain evidence="2 4">FJAT-50051</strain>
    </source>
</reference>
<keyword evidence="4" id="KW-1185">Reference proteome</keyword>